<gene>
    <name evidence="3" type="ORF">I0K15_13660</name>
</gene>
<evidence type="ECO:0000313" key="4">
    <source>
        <dbReference type="Proteomes" id="UP000594800"/>
    </source>
</evidence>
<dbReference type="InterPro" id="IPR050300">
    <property type="entry name" value="GDXG_lipolytic_enzyme"/>
</dbReference>
<dbReference type="InterPro" id="IPR049492">
    <property type="entry name" value="BD-FAE-like_dom"/>
</dbReference>
<keyword evidence="4" id="KW-1185">Reference proteome</keyword>
<dbReference type="Proteomes" id="UP000594800">
    <property type="component" value="Chromosome"/>
</dbReference>
<dbReference type="PANTHER" id="PTHR48081:SF33">
    <property type="entry name" value="KYNURENINE FORMAMIDASE"/>
    <property type="match status" value="1"/>
</dbReference>
<evidence type="ECO:0000256" key="1">
    <source>
        <dbReference type="ARBA" id="ARBA00022801"/>
    </source>
</evidence>
<protein>
    <submittedName>
        <fullName evidence="3">Alpha/beta hydrolase</fullName>
    </submittedName>
</protein>
<dbReference type="Gene3D" id="3.40.50.1820">
    <property type="entry name" value="alpha/beta hydrolase"/>
    <property type="match status" value="1"/>
</dbReference>
<accession>A0A7S9LPG2</accession>
<evidence type="ECO:0000313" key="3">
    <source>
        <dbReference type="EMBL" id="QPH52849.1"/>
    </source>
</evidence>
<dbReference type="RefSeq" id="WP_196102060.1">
    <property type="nucleotide sequence ID" value="NZ_CP064942.1"/>
</dbReference>
<reference evidence="3 4" key="1">
    <citation type="submission" date="2020-11" db="EMBL/GenBank/DDBJ databases">
        <title>Description of Pontivivens ytuae sp. nov. isolated from deep sea sediment of Mariana Trench.</title>
        <authorList>
            <person name="Wang Z."/>
            <person name="Sun Q.-L."/>
            <person name="Xu X.-D."/>
            <person name="Tang Y.-Z."/>
            <person name="Zhang J."/>
        </authorList>
    </citation>
    <scope>NUCLEOTIDE SEQUENCE [LARGE SCALE GENOMIC DNA]</scope>
    <source>
        <strain evidence="3 4">MT2928</strain>
    </source>
</reference>
<dbReference type="AlphaFoldDB" id="A0A7S9LPG2"/>
<dbReference type="PANTHER" id="PTHR48081">
    <property type="entry name" value="AB HYDROLASE SUPERFAMILY PROTEIN C4A8.06C"/>
    <property type="match status" value="1"/>
</dbReference>
<name>A0A7S9LPG2_9RHOB</name>
<organism evidence="3 4">
    <name type="scientific">Pontivivens ytuae</name>
    <dbReference type="NCBI Taxonomy" id="2789856"/>
    <lineage>
        <taxon>Bacteria</taxon>
        <taxon>Pseudomonadati</taxon>
        <taxon>Pseudomonadota</taxon>
        <taxon>Alphaproteobacteria</taxon>
        <taxon>Rhodobacterales</taxon>
        <taxon>Paracoccaceae</taxon>
        <taxon>Pontivivens</taxon>
    </lineage>
</organism>
<sequence>MWKWLCVVLALAGCSPIDFVNARAGVEGVVETRDVAYGPELRQRYDLYDPGGEGPVVVFVQGGAWSAGDKRFYRFIGTALAAEGWRVAVPNYRLAPRVVFPTFVEDVAAVVEAVRRDVAGGAPVWLVGHSAGAHIGALIVHDPHYLAALGSDPCGSVAGFVGIAGAYDFLPIEGPRFGAIFPEATRDASQPVNFGAGEAPPTLLLHGARDNIVDVEQAESFAKALRKGGNRVRLEIYRGVGHLSILGALGEPFRGQAPTLDSVRTFIEGAAPGCR</sequence>
<keyword evidence="1 3" id="KW-0378">Hydrolase</keyword>
<evidence type="ECO:0000259" key="2">
    <source>
        <dbReference type="Pfam" id="PF20434"/>
    </source>
</evidence>
<dbReference type="Pfam" id="PF20434">
    <property type="entry name" value="BD-FAE"/>
    <property type="match status" value="1"/>
</dbReference>
<dbReference type="SUPFAM" id="SSF53474">
    <property type="entry name" value="alpha/beta-Hydrolases"/>
    <property type="match status" value="1"/>
</dbReference>
<dbReference type="InterPro" id="IPR029058">
    <property type="entry name" value="AB_hydrolase_fold"/>
</dbReference>
<dbReference type="KEGG" id="poz:I0K15_13660"/>
<dbReference type="EMBL" id="CP064942">
    <property type="protein sequence ID" value="QPH52849.1"/>
    <property type="molecule type" value="Genomic_DNA"/>
</dbReference>
<proteinExistence type="predicted"/>
<dbReference type="GO" id="GO:0016787">
    <property type="term" value="F:hydrolase activity"/>
    <property type="evidence" value="ECO:0007669"/>
    <property type="project" value="UniProtKB-KW"/>
</dbReference>
<feature type="domain" description="BD-FAE-like" evidence="2">
    <location>
        <begin position="52"/>
        <end position="139"/>
    </location>
</feature>